<organism evidence="2 3">
    <name type="scientific">Bacillus thuringiensis subsp. medellin</name>
    <dbReference type="NCBI Taxonomy" id="79672"/>
    <lineage>
        <taxon>Bacteria</taxon>
        <taxon>Bacillati</taxon>
        <taxon>Bacillota</taxon>
        <taxon>Bacilli</taxon>
        <taxon>Bacillales</taxon>
        <taxon>Bacillaceae</taxon>
        <taxon>Bacillus</taxon>
        <taxon>Bacillus cereus group</taxon>
    </lineage>
</organism>
<dbReference type="Gene3D" id="3.30.420.40">
    <property type="match status" value="2"/>
</dbReference>
<evidence type="ECO:0000259" key="1">
    <source>
        <dbReference type="Pfam" id="PF17989"/>
    </source>
</evidence>
<sequence>MKSLYAIDVGIGFTKRAYRQDVDSEMTIKSEASTLAPVPNHTDCEDLTKVSFIDLDFAYYMGNEAHQSDASLLPPFDEEIENYYESERFKQQIFGCIAKDYKENVVLPLVITGLPVTCFGSQHEQLQHALKKETSVQIDGKFINITVENALILQQPVALHAYFLKEGIIQERDRDRILIIDGGFRTLEMTDMKQNLILNHYETELGCSKPLKNIKNILQNHSGESNQLHINDMPNILEKGYECREENHETSQLHTLIQKELDAHFQDVMRVLQEKFKLEQYDTIIWTGGIVDLHKKRIKKMQGEISSFRMVDASKEAALHGYYIIGSQVFDDITNQSAYESKL</sequence>
<dbReference type="SUPFAM" id="SSF53067">
    <property type="entry name" value="Actin-like ATPase domain"/>
    <property type="match status" value="1"/>
</dbReference>
<proteinExistence type="predicted"/>
<dbReference type="Pfam" id="PF17989">
    <property type="entry name" value="ALP_N"/>
    <property type="match status" value="1"/>
</dbReference>
<evidence type="ECO:0000313" key="2">
    <source>
        <dbReference type="EMBL" id="OUB97545.1"/>
    </source>
</evidence>
<protein>
    <recommendedName>
        <fullName evidence="1">Actin-like protein N-terminal domain-containing protein</fullName>
    </recommendedName>
</protein>
<dbReference type="InterPro" id="IPR040607">
    <property type="entry name" value="ALP_N"/>
</dbReference>
<dbReference type="EMBL" id="MOOV01000134">
    <property type="protein sequence ID" value="OUB97545.1"/>
    <property type="molecule type" value="Genomic_DNA"/>
</dbReference>
<accession>A0A9X6N187</accession>
<dbReference type="RefSeq" id="WP_088067548.1">
    <property type="nucleotide sequence ID" value="NZ_MOOV01000134.1"/>
</dbReference>
<comment type="caution">
    <text evidence="2">The sequence shown here is derived from an EMBL/GenBank/DDBJ whole genome shotgun (WGS) entry which is preliminary data.</text>
</comment>
<dbReference type="InterPro" id="IPR043129">
    <property type="entry name" value="ATPase_NBD"/>
</dbReference>
<reference evidence="2 3" key="1">
    <citation type="submission" date="2016-10" db="EMBL/GenBank/DDBJ databases">
        <title>Comparative genomics of Bacillus thuringiensis reveals a path to pathogens against multiple invertebrate hosts.</title>
        <authorList>
            <person name="Zheng J."/>
            <person name="Gao Q."/>
            <person name="Liu H."/>
            <person name="Peng D."/>
            <person name="Ruan L."/>
            <person name="Sun M."/>
        </authorList>
    </citation>
    <scope>NUCLEOTIDE SEQUENCE [LARGE SCALE GENOMIC DNA]</scope>
    <source>
        <strain evidence="2">T30001</strain>
    </source>
</reference>
<feature type="domain" description="Actin-like protein N-terminal" evidence="1">
    <location>
        <begin position="6"/>
        <end position="157"/>
    </location>
</feature>
<dbReference type="CDD" id="cd24021">
    <property type="entry name" value="ASKHA_NBD_ParM_Psk41-like"/>
    <property type="match status" value="1"/>
</dbReference>
<dbReference type="Proteomes" id="UP000195160">
    <property type="component" value="Unassembled WGS sequence"/>
</dbReference>
<evidence type="ECO:0000313" key="3">
    <source>
        <dbReference type="Proteomes" id="UP000195160"/>
    </source>
</evidence>
<gene>
    <name evidence="2" type="ORF">BK784_18125</name>
</gene>
<name>A0A9X6N187_BACTV</name>
<dbReference type="AlphaFoldDB" id="A0A9X6N187"/>